<comment type="caution">
    <text evidence="1">The sequence shown here is derived from an EMBL/GenBank/DDBJ whole genome shotgun (WGS) entry which is preliminary data.</text>
</comment>
<organism evidence="1 2">
    <name type="scientific">Streptomyces gibsoniae</name>
    <dbReference type="NCBI Taxonomy" id="3075529"/>
    <lineage>
        <taxon>Bacteria</taxon>
        <taxon>Bacillati</taxon>
        <taxon>Actinomycetota</taxon>
        <taxon>Actinomycetes</taxon>
        <taxon>Kitasatosporales</taxon>
        <taxon>Streptomycetaceae</taxon>
        <taxon>Streptomyces</taxon>
    </lineage>
</organism>
<dbReference type="InterPro" id="IPR036079">
    <property type="entry name" value="ATPase_csu/dsu_sf"/>
</dbReference>
<dbReference type="InterPro" id="IPR044911">
    <property type="entry name" value="V-type_ATPase_csu/dsu_dom_3"/>
</dbReference>
<dbReference type="Proteomes" id="UP001183809">
    <property type="component" value="Unassembled WGS sequence"/>
</dbReference>
<dbReference type="EMBL" id="JAVREY010000052">
    <property type="protein sequence ID" value="MDT0467416.1"/>
    <property type="molecule type" value="Genomic_DNA"/>
</dbReference>
<keyword evidence="2" id="KW-1185">Reference proteome</keyword>
<evidence type="ECO:0000313" key="2">
    <source>
        <dbReference type="Proteomes" id="UP001183809"/>
    </source>
</evidence>
<name>A0ABU2U2Z0_9ACTN</name>
<dbReference type="RefSeq" id="WP_311698875.1">
    <property type="nucleotide sequence ID" value="NZ_JAVREY010000052.1"/>
</dbReference>
<accession>A0ABU2U2Z0</accession>
<reference evidence="2" key="1">
    <citation type="submission" date="2023-07" db="EMBL/GenBank/DDBJ databases">
        <title>30 novel species of actinomycetes from the DSMZ collection.</title>
        <authorList>
            <person name="Nouioui I."/>
        </authorList>
    </citation>
    <scope>NUCLEOTIDE SEQUENCE [LARGE SCALE GENOMIC DNA]</scope>
    <source>
        <strain evidence="2">DSM 41699</strain>
    </source>
</reference>
<evidence type="ECO:0008006" key="3">
    <source>
        <dbReference type="Google" id="ProtNLM"/>
    </source>
</evidence>
<sequence length="313" mass="33903">MSAGWVAGVVRARALTSRCPGPAGAREMASALTLEDALHRLAGTPYRKYARTAVELPDAQRAVSATLLWQLRVLAGWLPPGGARLLRPLAAGFEVANVASRLSAQNGLGADPEAAAWRPYRLGALETAWRRLEHAHTAAELRAALAASAWGDPGADTPWALVSGMRMAAARRTATAVPSARRWARGRAALLTAREVFVHQRRLSEPMRRDAAELLGSRVVGAPSFRDFCARLPSEARWVLADVEEPGELWRAEARWWRVVERDGFGMLRDGGYGPREVVGAVAVLSVDAWRVRAALESAARAGRPLEEFDALV</sequence>
<protein>
    <recommendedName>
        <fullName evidence="3">V-type ATPase subunit</fullName>
    </recommendedName>
</protein>
<dbReference type="SUPFAM" id="SSF103486">
    <property type="entry name" value="V-type ATP synthase subunit C"/>
    <property type="match status" value="1"/>
</dbReference>
<dbReference type="Gene3D" id="1.10.132.50">
    <property type="entry name" value="ATP synthase (C/AC39) subunit, domain 3"/>
    <property type="match status" value="1"/>
</dbReference>
<evidence type="ECO:0000313" key="1">
    <source>
        <dbReference type="EMBL" id="MDT0467416.1"/>
    </source>
</evidence>
<proteinExistence type="predicted"/>
<gene>
    <name evidence="1" type="ORF">RM764_31215</name>
</gene>